<keyword evidence="4 9" id="KW-0812">Transmembrane</keyword>
<evidence type="ECO:0000256" key="5">
    <source>
        <dbReference type="ARBA" id="ARBA00022741"/>
    </source>
</evidence>
<dbReference type="InterPro" id="IPR027417">
    <property type="entry name" value="P-loop_NTPase"/>
</dbReference>
<keyword evidence="3" id="KW-1003">Cell membrane</keyword>
<dbReference type="InterPro" id="IPR003593">
    <property type="entry name" value="AAA+_ATPase"/>
</dbReference>
<evidence type="ECO:0000256" key="2">
    <source>
        <dbReference type="ARBA" id="ARBA00022448"/>
    </source>
</evidence>
<evidence type="ECO:0000256" key="1">
    <source>
        <dbReference type="ARBA" id="ARBA00004651"/>
    </source>
</evidence>
<dbReference type="SMART" id="SM00382">
    <property type="entry name" value="AAA"/>
    <property type="match status" value="1"/>
</dbReference>
<dbReference type="PANTHER" id="PTHR43394">
    <property type="entry name" value="ATP-DEPENDENT PERMEASE MDL1, MITOCHONDRIAL"/>
    <property type="match status" value="1"/>
</dbReference>
<dbReference type="PANTHER" id="PTHR43394:SF1">
    <property type="entry name" value="ATP-BINDING CASSETTE SUB-FAMILY B MEMBER 10, MITOCHONDRIAL"/>
    <property type="match status" value="1"/>
</dbReference>
<dbReference type="SUPFAM" id="SSF90123">
    <property type="entry name" value="ABC transporter transmembrane region"/>
    <property type="match status" value="1"/>
</dbReference>
<dbReference type="GO" id="GO:0005886">
    <property type="term" value="C:plasma membrane"/>
    <property type="evidence" value="ECO:0007669"/>
    <property type="project" value="UniProtKB-SubCell"/>
</dbReference>
<feature type="transmembrane region" description="Helical" evidence="9">
    <location>
        <begin position="278"/>
        <end position="296"/>
    </location>
</feature>
<keyword evidence="7 9" id="KW-1133">Transmembrane helix</keyword>
<evidence type="ECO:0000259" key="11">
    <source>
        <dbReference type="PROSITE" id="PS50929"/>
    </source>
</evidence>
<keyword evidence="13" id="KW-1185">Reference proteome</keyword>
<dbReference type="Pfam" id="PF00005">
    <property type="entry name" value="ABC_tran"/>
    <property type="match status" value="1"/>
</dbReference>
<evidence type="ECO:0000256" key="9">
    <source>
        <dbReference type="SAM" id="Phobius"/>
    </source>
</evidence>
<feature type="transmembrane region" description="Helical" evidence="9">
    <location>
        <begin position="238"/>
        <end position="258"/>
    </location>
</feature>
<keyword evidence="2" id="KW-0813">Transport</keyword>
<evidence type="ECO:0000313" key="13">
    <source>
        <dbReference type="Proteomes" id="UP000516046"/>
    </source>
</evidence>
<dbReference type="RefSeq" id="WP_212506848.1">
    <property type="nucleotide sequence ID" value="NZ_CP060696.1"/>
</dbReference>
<sequence>MRLILKYLKNYKGWFLLDFVSVFGFALTELGIPTLVAQMIDGGIVANNPAYIQKMWLTIIVISIIGVAGTILLGYCCARLSSSITADMRNDVFEKAQQFSHTEFSKFGISSMITRTNNDAFQVQMFLNMLLRMALMTPVMLVASYMMTLRASLQLSVIVAATIPVIIIGVIIVARASKPISESQQQSQDSMNRITRENLSGIRVVRAFNNDTYEEGRFSKENESYTQNSKNMFKLMTLTQPAFFLVMNVASALIYWRGAQLLGVQQLQIGQLTAFMDYLFHAMISTMLFCTVFMMYPRAAVSAHRIQQVLETQPLVTDPEGGAELGASVEELSFDHVTFVYPDGDEPVLEDVSFRVRRGQTIAFVGSTGSGKSTLVNLIPRFYDVTSGAVRINGTDLRKFSLTSLRDAIGFIPQKAFLFNGTIADNIRFGKDDATQEELEHAAKIAQAYDFILQKPQGFDEPIEENSANTSGGQRQRLSIARAVVRRPKIYVFDDSFSALDFRTDANLRQALKAETKDAVVMIVAQRVSTIMEADCIVVLDEGKVVGTGTHRELLENCPVYHEIAVSQLSEAELRGAAAAGGC</sequence>
<dbReference type="Gene3D" id="1.20.1560.10">
    <property type="entry name" value="ABC transporter type 1, transmembrane domain"/>
    <property type="match status" value="1"/>
</dbReference>
<dbReference type="PROSITE" id="PS50893">
    <property type="entry name" value="ABC_TRANSPORTER_2"/>
    <property type="match status" value="1"/>
</dbReference>
<dbReference type="InterPro" id="IPR011527">
    <property type="entry name" value="ABC1_TM_dom"/>
</dbReference>
<organism evidence="12 13">
    <name type="scientific">Caproicibacterium amylolyticum</name>
    <dbReference type="NCBI Taxonomy" id="2766537"/>
    <lineage>
        <taxon>Bacteria</taxon>
        <taxon>Bacillati</taxon>
        <taxon>Bacillota</taxon>
        <taxon>Clostridia</taxon>
        <taxon>Eubacteriales</taxon>
        <taxon>Oscillospiraceae</taxon>
        <taxon>Caproicibacterium</taxon>
    </lineage>
</organism>
<dbReference type="GO" id="GO:0016887">
    <property type="term" value="F:ATP hydrolysis activity"/>
    <property type="evidence" value="ECO:0007669"/>
    <property type="project" value="InterPro"/>
</dbReference>
<dbReference type="AlphaFoldDB" id="A0A7G9WGH3"/>
<feature type="transmembrane region" description="Helical" evidence="9">
    <location>
        <begin position="153"/>
        <end position="174"/>
    </location>
</feature>
<dbReference type="Pfam" id="PF00664">
    <property type="entry name" value="ABC_membrane"/>
    <property type="match status" value="1"/>
</dbReference>
<name>A0A7G9WGH3_9FIRM</name>
<proteinExistence type="predicted"/>
<evidence type="ECO:0000256" key="6">
    <source>
        <dbReference type="ARBA" id="ARBA00022840"/>
    </source>
</evidence>
<keyword evidence="8 9" id="KW-0472">Membrane</keyword>
<dbReference type="CDD" id="cd18548">
    <property type="entry name" value="ABC_6TM_Tm287_like"/>
    <property type="match status" value="1"/>
</dbReference>
<protein>
    <submittedName>
        <fullName evidence="12">ABC transporter ATP-binding protein</fullName>
    </submittedName>
</protein>
<dbReference type="Gene3D" id="3.40.50.300">
    <property type="entry name" value="P-loop containing nucleotide triphosphate hydrolases"/>
    <property type="match status" value="1"/>
</dbReference>
<accession>A0A7G9WGH3</accession>
<feature type="transmembrane region" description="Helical" evidence="9">
    <location>
        <begin position="125"/>
        <end position="147"/>
    </location>
</feature>
<evidence type="ECO:0000259" key="10">
    <source>
        <dbReference type="PROSITE" id="PS50893"/>
    </source>
</evidence>
<dbReference type="GO" id="GO:0005524">
    <property type="term" value="F:ATP binding"/>
    <property type="evidence" value="ECO:0007669"/>
    <property type="project" value="UniProtKB-KW"/>
</dbReference>
<feature type="transmembrane region" description="Helical" evidence="9">
    <location>
        <begin position="56"/>
        <end position="78"/>
    </location>
</feature>
<feature type="domain" description="ABC transmembrane type-1" evidence="11">
    <location>
        <begin position="16"/>
        <end position="298"/>
    </location>
</feature>
<dbReference type="SUPFAM" id="SSF52540">
    <property type="entry name" value="P-loop containing nucleoside triphosphate hydrolases"/>
    <property type="match status" value="1"/>
</dbReference>
<evidence type="ECO:0000313" key="12">
    <source>
        <dbReference type="EMBL" id="QNO17785.1"/>
    </source>
</evidence>
<evidence type="ECO:0000256" key="3">
    <source>
        <dbReference type="ARBA" id="ARBA00022475"/>
    </source>
</evidence>
<reference evidence="12 13" key="1">
    <citation type="submission" date="2020-08" db="EMBL/GenBank/DDBJ databases">
        <authorList>
            <person name="Ren C."/>
            <person name="Gu Y."/>
            <person name="Xu Y."/>
        </authorList>
    </citation>
    <scope>NUCLEOTIDE SEQUENCE [LARGE SCALE GENOMIC DNA]</scope>
    <source>
        <strain evidence="12 13">LBM18003</strain>
    </source>
</reference>
<dbReference type="InterPro" id="IPR003439">
    <property type="entry name" value="ABC_transporter-like_ATP-bd"/>
</dbReference>
<feature type="domain" description="ABC transporter" evidence="10">
    <location>
        <begin position="332"/>
        <end position="567"/>
    </location>
</feature>
<feature type="transmembrane region" description="Helical" evidence="9">
    <location>
        <begin position="12"/>
        <end position="36"/>
    </location>
</feature>
<dbReference type="KEGG" id="caml:H6X83_12805"/>
<dbReference type="GO" id="GO:0015421">
    <property type="term" value="F:ABC-type oligopeptide transporter activity"/>
    <property type="evidence" value="ECO:0007669"/>
    <property type="project" value="TreeGrafter"/>
</dbReference>
<dbReference type="FunFam" id="3.40.50.300:FF:000221">
    <property type="entry name" value="Multidrug ABC transporter ATP-binding protein"/>
    <property type="match status" value="1"/>
</dbReference>
<dbReference type="EMBL" id="CP060696">
    <property type="protein sequence ID" value="QNO17785.1"/>
    <property type="molecule type" value="Genomic_DNA"/>
</dbReference>
<dbReference type="Proteomes" id="UP000516046">
    <property type="component" value="Chromosome"/>
</dbReference>
<evidence type="ECO:0000256" key="4">
    <source>
        <dbReference type="ARBA" id="ARBA00022692"/>
    </source>
</evidence>
<gene>
    <name evidence="12" type="ORF">H6X83_12805</name>
</gene>
<dbReference type="InterPro" id="IPR039421">
    <property type="entry name" value="Type_1_exporter"/>
</dbReference>
<keyword evidence="6 12" id="KW-0067">ATP-binding</keyword>
<evidence type="ECO:0000256" key="8">
    <source>
        <dbReference type="ARBA" id="ARBA00023136"/>
    </source>
</evidence>
<keyword evidence="5" id="KW-0547">Nucleotide-binding</keyword>
<comment type="subcellular location">
    <subcellularLocation>
        <location evidence="1">Cell membrane</location>
        <topology evidence="1">Multi-pass membrane protein</topology>
    </subcellularLocation>
</comment>
<dbReference type="InterPro" id="IPR036640">
    <property type="entry name" value="ABC1_TM_sf"/>
</dbReference>
<dbReference type="PROSITE" id="PS50929">
    <property type="entry name" value="ABC_TM1F"/>
    <property type="match status" value="1"/>
</dbReference>
<evidence type="ECO:0000256" key="7">
    <source>
        <dbReference type="ARBA" id="ARBA00022989"/>
    </source>
</evidence>